<dbReference type="GO" id="GO:0005840">
    <property type="term" value="C:ribosome"/>
    <property type="evidence" value="ECO:0007669"/>
    <property type="project" value="UniProtKB-KW"/>
</dbReference>
<dbReference type="RefSeq" id="WP_252665183.1">
    <property type="nucleotide sequence ID" value="NZ_CP098611.1"/>
</dbReference>
<keyword evidence="1" id="KW-0547">Nucleotide-binding</keyword>
<accession>A0ABY5AXP8</accession>
<dbReference type="EMBL" id="CP098611">
    <property type="protein sequence ID" value="USR93009.1"/>
    <property type="molecule type" value="Genomic_DNA"/>
</dbReference>
<reference evidence="1" key="1">
    <citation type="submission" date="2022-06" db="EMBL/GenBank/DDBJ databases">
        <title>Genome sequence of Phormidium yuhuli AB48 isolated from an industrial photobioreactor environment.</title>
        <authorList>
            <person name="Qiu Y."/>
            <person name="Noonan A.J.C."/>
            <person name="Dofher K."/>
            <person name="Koch M."/>
            <person name="Kieft B."/>
            <person name="Lin X."/>
            <person name="Ziels R.M."/>
            <person name="Hallam S.J."/>
        </authorList>
    </citation>
    <scope>NUCLEOTIDE SEQUENCE</scope>
    <source>
        <strain evidence="1">AB48</strain>
    </source>
</reference>
<evidence type="ECO:0000313" key="2">
    <source>
        <dbReference type="Proteomes" id="UP001056708"/>
    </source>
</evidence>
<proteinExistence type="predicted"/>
<dbReference type="Proteomes" id="UP001056708">
    <property type="component" value="Chromosome"/>
</dbReference>
<organism evidence="1 2">
    <name type="scientific">Phormidium yuhuli AB48</name>
    <dbReference type="NCBI Taxonomy" id="2940671"/>
    <lineage>
        <taxon>Bacteria</taxon>
        <taxon>Bacillati</taxon>
        <taxon>Cyanobacteriota</taxon>
        <taxon>Cyanophyceae</taxon>
        <taxon>Oscillatoriophycideae</taxon>
        <taxon>Oscillatoriales</taxon>
        <taxon>Oscillatoriaceae</taxon>
        <taxon>Phormidium</taxon>
        <taxon>Phormidium yuhuli</taxon>
    </lineage>
</organism>
<evidence type="ECO:0000313" key="1">
    <source>
        <dbReference type="EMBL" id="USR93009.1"/>
    </source>
</evidence>
<dbReference type="GO" id="GO:0005524">
    <property type="term" value="F:ATP binding"/>
    <property type="evidence" value="ECO:0007669"/>
    <property type="project" value="UniProtKB-KW"/>
</dbReference>
<dbReference type="InterPro" id="IPR027417">
    <property type="entry name" value="P-loop_NTPase"/>
</dbReference>
<keyword evidence="2" id="KW-1185">Reference proteome</keyword>
<sequence length="449" mass="51165">MLDYIDFFNCINPSKTLLVSQEEDRQYYIDFTSVRGQDAIRKLKHRISVLLREQPSCSLFTGHIGCGKSTELQRLQAELETDGFCVVNFESDEDIDTADVDIVDVLLTVAKRVSAKLEQIAVPEARGLRRLIERTHHVLTTEIDVKASLGTSSLKGELDSQKKTVSLSAGIASLTVRAKNDSRIRERLSQYLGPQVTGLLSAVNDDLLRPGIELLKENGYAGLVVIVDNLDRIDNRPKLSGRSQQEYLFVDRGELLTKLACHTVYTMPLGLRFSNEFGNLTQRFQYKPECLPMVSIRHRNGEEYPEGLGKLKQMVLARAFPQLTDAERLERVGEIFETGEVFDRLCRVSGGHVRDLLQLLAQWVEEEMQLPLTEATLEAAIIDRCNEMTLAISPEEWELLREVRRTQKVQDQVGYENLIRSRMVFEYQENRQSWFDVNPILLEAAEMKD</sequence>
<gene>
    <name evidence="1" type="ORF">NEA10_09940</name>
</gene>
<keyword evidence="1" id="KW-0689">Ribosomal protein</keyword>
<protein>
    <submittedName>
        <fullName evidence="1">ATP-binding protein</fullName>
    </submittedName>
</protein>
<keyword evidence="1" id="KW-0687">Ribonucleoprotein</keyword>
<keyword evidence="1" id="KW-0067">ATP-binding</keyword>
<name>A0ABY5AXP8_9CYAN</name>
<dbReference type="SUPFAM" id="SSF52540">
    <property type="entry name" value="P-loop containing nucleoside triphosphate hydrolases"/>
    <property type="match status" value="1"/>
</dbReference>